<reference evidence="1 2" key="1">
    <citation type="submission" date="2017-04" db="EMBL/GenBank/DDBJ databases">
        <title>Novel microbial lineages endemic to geothermal iron-oxide mats fill important gaps in the evolutionary history of Archaea.</title>
        <authorList>
            <person name="Jay Z.J."/>
            <person name="Beam J.P."/>
            <person name="Dlakic M."/>
            <person name="Rusch D.B."/>
            <person name="Kozubal M.A."/>
            <person name="Inskeep W.P."/>
        </authorList>
    </citation>
    <scope>NUCLEOTIDE SEQUENCE [LARGE SCALE GENOMIC DNA]</scope>
    <source>
        <strain evidence="1">ECH_B_SAG-G16</strain>
    </source>
</reference>
<organism evidence="1 2">
    <name type="scientific">Candidatus Marsarchaeota G2 archaeon ECH_B_SAG-G16</name>
    <dbReference type="NCBI Taxonomy" id="1978167"/>
    <lineage>
        <taxon>Archaea</taxon>
        <taxon>Candidatus Marsarchaeota</taxon>
        <taxon>Candidatus Marsarchaeota group 2</taxon>
    </lineage>
</organism>
<evidence type="ECO:0000313" key="1">
    <source>
        <dbReference type="EMBL" id="PSO05874.1"/>
    </source>
</evidence>
<dbReference type="EMBL" id="NEXO01000007">
    <property type="protein sequence ID" value="PSO05874.1"/>
    <property type="molecule type" value="Genomic_DNA"/>
</dbReference>
<sequence length="393" mass="45227">MRIVLVDDIMNEIKAVTEFLIRQNPQTFTRLSDDALAVNSVREMLLICSIVKSSFFIRTDENGFPYEYRPSLMDSFESEWAVDLKKSDPALFKSPKILRFVQSWLQPGGYANRSYGEKRKREMLSQFNTNSRDAGYPPEDVLYIPQQQYSSKGLTYQFDESFYHYLFGSVLRSMGYLVLDEYEPYMFTAKIPDLSAFRTVEVRDYLSVLDKRGFIRRGAFMTELQTLNITERAVLGAGISEPTITEAESLLVEVKRSEKIKEGFDSVMEYLIAGYGLYDDGYLAAPFIRDEDISLNTFGFGVLSLDEKGKLVFKKAKRMSTPKPSDLLLSNRRNQLWQVRATLVLQLAKNVPLDKLLKTCSQTRSVATYRELLECLIQMDPEELVDLIESQEH</sequence>
<dbReference type="AlphaFoldDB" id="A0A2R6C4T9"/>
<protein>
    <submittedName>
        <fullName evidence="1">Uncharacterized protein</fullName>
    </submittedName>
</protein>
<proteinExistence type="predicted"/>
<comment type="caution">
    <text evidence="1">The sequence shown here is derived from an EMBL/GenBank/DDBJ whole genome shotgun (WGS) entry which is preliminary data.</text>
</comment>
<dbReference type="Proteomes" id="UP000241886">
    <property type="component" value="Unassembled WGS sequence"/>
</dbReference>
<accession>A0A2R6C4T9</accession>
<gene>
    <name evidence="1" type="ORF">B9Q13_00455</name>
</gene>
<name>A0A2R6C4T9_9ARCH</name>
<evidence type="ECO:0000313" key="2">
    <source>
        <dbReference type="Proteomes" id="UP000241886"/>
    </source>
</evidence>